<proteinExistence type="predicted"/>
<keyword evidence="2 3" id="KW-0802">TPR repeat</keyword>
<dbReference type="PROSITE" id="PS50005">
    <property type="entry name" value="TPR"/>
    <property type="match status" value="1"/>
</dbReference>
<keyword evidence="1" id="KW-0677">Repeat</keyword>
<evidence type="ECO:0000256" key="1">
    <source>
        <dbReference type="ARBA" id="ARBA00022737"/>
    </source>
</evidence>
<gene>
    <name evidence="4" type="ORF">BB776_05735</name>
</gene>
<evidence type="ECO:0008006" key="6">
    <source>
        <dbReference type="Google" id="ProtNLM"/>
    </source>
</evidence>
<dbReference type="SUPFAM" id="SSF48452">
    <property type="entry name" value="TPR-like"/>
    <property type="match status" value="1"/>
</dbReference>
<organism evidence="4 5">
    <name type="scientific">Planococcus salinarum</name>
    <dbReference type="NCBI Taxonomy" id="622695"/>
    <lineage>
        <taxon>Bacteria</taxon>
        <taxon>Bacillati</taxon>
        <taxon>Bacillota</taxon>
        <taxon>Bacilli</taxon>
        <taxon>Bacillales</taxon>
        <taxon>Caryophanaceae</taxon>
        <taxon>Planococcus</taxon>
    </lineage>
</organism>
<dbReference type="Proteomes" id="UP000242153">
    <property type="component" value="Unassembled WGS sequence"/>
</dbReference>
<accession>A0ABX3D1X8</accession>
<dbReference type="SMART" id="SM00028">
    <property type="entry name" value="TPR"/>
    <property type="match status" value="2"/>
</dbReference>
<evidence type="ECO:0000256" key="2">
    <source>
        <dbReference type="ARBA" id="ARBA00022803"/>
    </source>
</evidence>
<dbReference type="InterPro" id="IPR013105">
    <property type="entry name" value="TPR_2"/>
</dbReference>
<keyword evidence="5" id="KW-1185">Reference proteome</keyword>
<protein>
    <recommendedName>
        <fullName evidence="6">Tetratricopeptide repeat protein</fullName>
    </recommendedName>
</protein>
<reference evidence="4" key="1">
    <citation type="submission" date="2016-07" db="EMBL/GenBank/DDBJ databases">
        <title>Draft genome Planococcus salivarum.</title>
        <authorList>
            <person name="See-Too W.S."/>
        </authorList>
    </citation>
    <scope>NUCLEOTIDE SEQUENCE [LARGE SCALE GENOMIC DNA]</scope>
    <source>
        <strain evidence="4">DSM 23820</strain>
    </source>
</reference>
<evidence type="ECO:0000313" key="5">
    <source>
        <dbReference type="Proteomes" id="UP000242153"/>
    </source>
</evidence>
<dbReference type="Pfam" id="PF07719">
    <property type="entry name" value="TPR_2"/>
    <property type="match status" value="1"/>
</dbReference>
<name>A0ABX3D1X8_9BACL</name>
<sequence length="102" mass="11582">MALGKEAEAISSFERYIEMAPALPYSYLRIAEIHMESENWPKALSIVNQGLDHADNKDILHIYRGHIAGEQEQFAKAEEEYRKALQLDPDDFLAVTFIATVS</sequence>
<dbReference type="Pfam" id="PF14559">
    <property type="entry name" value="TPR_19"/>
    <property type="match status" value="1"/>
</dbReference>
<comment type="caution">
    <text evidence="4">The sequence shown here is derived from an EMBL/GenBank/DDBJ whole genome shotgun (WGS) entry which is preliminary data.</text>
</comment>
<dbReference type="EMBL" id="MBQG01000051">
    <property type="protein sequence ID" value="OHX54039.1"/>
    <property type="molecule type" value="Genomic_DNA"/>
</dbReference>
<evidence type="ECO:0000256" key="3">
    <source>
        <dbReference type="PROSITE-ProRule" id="PRU00339"/>
    </source>
</evidence>
<dbReference type="InterPro" id="IPR011990">
    <property type="entry name" value="TPR-like_helical_dom_sf"/>
</dbReference>
<feature type="repeat" description="TPR" evidence="3">
    <location>
        <begin position="58"/>
        <end position="91"/>
    </location>
</feature>
<evidence type="ECO:0000313" key="4">
    <source>
        <dbReference type="EMBL" id="OHX54039.1"/>
    </source>
</evidence>
<dbReference type="InterPro" id="IPR019734">
    <property type="entry name" value="TPR_rpt"/>
</dbReference>
<dbReference type="Gene3D" id="1.25.40.10">
    <property type="entry name" value="Tetratricopeptide repeat domain"/>
    <property type="match status" value="1"/>
</dbReference>